<keyword evidence="14" id="KW-1185">Reference proteome</keyword>
<dbReference type="GO" id="GO:0046872">
    <property type="term" value="F:metal ion binding"/>
    <property type="evidence" value="ECO:0007669"/>
    <property type="project" value="UniProtKB-KW"/>
</dbReference>
<reference evidence="13 14" key="2">
    <citation type="submission" date="2018-03" db="EMBL/GenBank/DDBJ databases">
        <authorList>
            <person name="Keele B.F."/>
        </authorList>
    </citation>
    <scope>NUCLEOTIDE SEQUENCE [LARGE SCALE GENOMIC DNA]</scope>
    <source>
        <strain evidence="13 14">D13</strain>
    </source>
</reference>
<evidence type="ECO:0000256" key="7">
    <source>
        <dbReference type="ARBA" id="ARBA00023004"/>
    </source>
</evidence>
<dbReference type="PANTHER" id="PTHR23289:SF2">
    <property type="entry name" value="CYTOCHROME C OXIDASE ASSEMBLY PROTEIN COX15 HOMOLOG"/>
    <property type="match status" value="1"/>
</dbReference>
<keyword evidence="5 12" id="KW-1133">Transmembrane helix</keyword>
<reference evidence="13 14" key="1">
    <citation type="submission" date="2018-03" db="EMBL/GenBank/DDBJ databases">
        <title>Ahniella affigens gen. nov., sp. nov., a gammaproteobacterium isolated from sandy soil near a stream.</title>
        <authorList>
            <person name="Ko Y."/>
            <person name="Kim J.-H."/>
        </authorList>
    </citation>
    <scope>NUCLEOTIDE SEQUENCE [LARGE SCALE GENOMIC DNA]</scope>
    <source>
        <strain evidence="13 14">D13</strain>
    </source>
</reference>
<feature type="transmembrane region" description="Helical" evidence="12">
    <location>
        <begin position="174"/>
        <end position="192"/>
    </location>
</feature>
<evidence type="ECO:0000256" key="4">
    <source>
        <dbReference type="ARBA" id="ARBA00022723"/>
    </source>
</evidence>
<evidence type="ECO:0000256" key="2">
    <source>
        <dbReference type="ARBA" id="ARBA00004141"/>
    </source>
</evidence>
<feature type="transmembrane region" description="Helical" evidence="12">
    <location>
        <begin position="296"/>
        <end position="317"/>
    </location>
</feature>
<comment type="subcellular location">
    <subcellularLocation>
        <location evidence="2">Membrane</location>
        <topology evidence="2">Multi-pass membrane protein</topology>
    </subcellularLocation>
</comment>
<dbReference type="InterPro" id="IPR003780">
    <property type="entry name" value="COX15/CtaA_fam"/>
</dbReference>
<organism evidence="13 14">
    <name type="scientific">Ahniella affigens</name>
    <dbReference type="NCBI Taxonomy" id="2021234"/>
    <lineage>
        <taxon>Bacteria</taxon>
        <taxon>Pseudomonadati</taxon>
        <taxon>Pseudomonadota</taxon>
        <taxon>Gammaproteobacteria</taxon>
        <taxon>Lysobacterales</taxon>
        <taxon>Rhodanobacteraceae</taxon>
        <taxon>Ahniella</taxon>
    </lineage>
</organism>
<dbReference type="RefSeq" id="WP_106892362.1">
    <property type="nucleotide sequence ID" value="NZ_CP027860.1"/>
</dbReference>
<keyword evidence="7" id="KW-0408">Iron</keyword>
<feature type="transmembrane region" description="Helical" evidence="12">
    <location>
        <begin position="265"/>
        <end position="284"/>
    </location>
</feature>
<dbReference type="EMBL" id="CP027860">
    <property type="protein sequence ID" value="AVP98441.1"/>
    <property type="molecule type" value="Genomic_DNA"/>
</dbReference>
<name>A0A2P1PUD0_9GAMM</name>
<keyword evidence="4" id="KW-0479">Metal-binding</keyword>
<proteinExistence type="inferred from homology"/>
<feature type="transmembrane region" description="Helical" evidence="12">
    <location>
        <begin position="323"/>
        <end position="342"/>
    </location>
</feature>
<protein>
    <submittedName>
        <fullName evidence="13">Heme A synthase</fullName>
    </submittedName>
</protein>
<evidence type="ECO:0000256" key="10">
    <source>
        <dbReference type="ARBA" id="ARBA00044501"/>
    </source>
</evidence>
<keyword evidence="6" id="KW-0560">Oxidoreductase</keyword>
<evidence type="ECO:0000256" key="6">
    <source>
        <dbReference type="ARBA" id="ARBA00023002"/>
    </source>
</evidence>
<dbReference type="GO" id="GO:0120547">
    <property type="term" value="F:heme A synthase activity"/>
    <property type="evidence" value="ECO:0007669"/>
    <property type="project" value="UniProtKB-EC"/>
</dbReference>
<keyword evidence="3 12" id="KW-0812">Transmembrane</keyword>
<accession>A0A2P1PUD0</accession>
<evidence type="ECO:0000256" key="8">
    <source>
        <dbReference type="ARBA" id="ARBA00023133"/>
    </source>
</evidence>
<comment type="catalytic activity">
    <reaction evidence="11">
        <text>Fe(II)-heme o + 2 A + H2O = Fe(II)-heme a + 2 AH2</text>
        <dbReference type="Rhea" id="RHEA:63388"/>
        <dbReference type="ChEBI" id="CHEBI:13193"/>
        <dbReference type="ChEBI" id="CHEBI:15377"/>
        <dbReference type="ChEBI" id="CHEBI:17499"/>
        <dbReference type="ChEBI" id="CHEBI:60530"/>
        <dbReference type="ChEBI" id="CHEBI:61715"/>
        <dbReference type="EC" id="1.17.99.9"/>
    </reaction>
    <physiologicalReaction direction="left-to-right" evidence="11">
        <dbReference type="Rhea" id="RHEA:63389"/>
    </physiologicalReaction>
</comment>
<dbReference type="Proteomes" id="UP000241074">
    <property type="component" value="Chromosome"/>
</dbReference>
<dbReference type="OrthoDB" id="9793156at2"/>
<evidence type="ECO:0000256" key="1">
    <source>
        <dbReference type="ARBA" id="ARBA00001970"/>
    </source>
</evidence>
<feature type="transmembrane region" description="Helical" evidence="12">
    <location>
        <begin position="106"/>
        <end position="124"/>
    </location>
</feature>
<dbReference type="GO" id="GO:0016020">
    <property type="term" value="C:membrane"/>
    <property type="evidence" value="ECO:0007669"/>
    <property type="project" value="UniProtKB-SubCell"/>
</dbReference>
<evidence type="ECO:0000256" key="11">
    <source>
        <dbReference type="ARBA" id="ARBA00048044"/>
    </source>
</evidence>
<feature type="transmembrane region" description="Helical" evidence="12">
    <location>
        <begin position="204"/>
        <end position="227"/>
    </location>
</feature>
<keyword evidence="9 12" id="KW-0472">Membrane</keyword>
<feature type="transmembrane region" description="Helical" evidence="12">
    <location>
        <begin position="21"/>
        <end position="41"/>
    </location>
</feature>
<evidence type="ECO:0000256" key="3">
    <source>
        <dbReference type="ARBA" id="ARBA00022692"/>
    </source>
</evidence>
<dbReference type="KEGG" id="xba:C7S18_15150"/>
<dbReference type="GO" id="GO:0006784">
    <property type="term" value="P:heme A biosynthetic process"/>
    <property type="evidence" value="ECO:0007669"/>
    <property type="project" value="InterPro"/>
</dbReference>
<evidence type="ECO:0000256" key="12">
    <source>
        <dbReference type="SAM" id="Phobius"/>
    </source>
</evidence>
<feature type="transmembrane region" description="Helical" evidence="12">
    <location>
        <begin position="136"/>
        <end position="154"/>
    </location>
</feature>
<evidence type="ECO:0000313" key="14">
    <source>
        <dbReference type="Proteomes" id="UP000241074"/>
    </source>
</evidence>
<evidence type="ECO:0000256" key="9">
    <source>
        <dbReference type="ARBA" id="ARBA00023136"/>
    </source>
</evidence>
<dbReference type="InterPro" id="IPR023754">
    <property type="entry name" value="HemeA_Synthase_type2"/>
</dbReference>
<dbReference type="Pfam" id="PF02628">
    <property type="entry name" value="COX15-CtaA"/>
    <property type="match status" value="1"/>
</dbReference>
<evidence type="ECO:0000256" key="5">
    <source>
        <dbReference type="ARBA" id="ARBA00022989"/>
    </source>
</evidence>
<comment type="cofactor">
    <cofactor evidence="1">
        <name>heme b</name>
        <dbReference type="ChEBI" id="CHEBI:60344"/>
    </cofactor>
</comment>
<dbReference type="AlphaFoldDB" id="A0A2P1PUD0"/>
<keyword evidence="8" id="KW-0350">Heme biosynthesis</keyword>
<evidence type="ECO:0000313" key="13">
    <source>
        <dbReference type="EMBL" id="AVP98441.1"/>
    </source>
</evidence>
<comment type="pathway">
    <text evidence="10">Porphyrin-containing compound metabolism; heme A biosynthesis; heme A from heme O: step 1/1.</text>
</comment>
<dbReference type="HAMAP" id="MF_01665">
    <property type="entry name" value="HemeA_synth_type2"/>
    <property type="match status" value="1"/>
</dbReference>
<dbReference type="PANTHER" id="PTHR23289">
    <property type="entry name" value="CYTOCHROME C OXIDASE ASSEMBLY PROTEIN COX15"/>
    <property type="match status" value="1"/>
</dbReference>
<dbReference type="GO" id="GO:0016653">
    <property type="term" value="F:oxidoreductase activity, acting on NAD(P)H, heme protein as acceptor"/>
    <property type="evidence" value="ECO:0007669"/>
    <property type="project" value="TreeGrafter"/>
</dbReference>
<sequence>MAATEHSNPPSTLPDQHTRAIGRWLLFCCGVLLALVMVGGATRLTESGLSIVEWKPVTGVLPPMSESAWQAELQRYRASPQYQKVNRGMSVDEFKTIFWYEYVHRLLARLLGLCFALPFFWFLLRGRIPRPLRWPLVGVLLLGAAQGYMGWYMVKSGLVDIPRVSHYRLTAHLSLALAIYASMFWIGVNALWPRAAGAARTSRLTWLASGLLVLTILFGALVAGLRAGLVYNTFPLMGGQFVPPNALLFEPWWLNFLENLGTVQFTHRWLAISTLAVIGMVFWRARARATGPGQSLALKLLLAMVLLQVTLGISTLLLHVPVWLGTLHQGGAVLVLSALLWFGSRGLSTKP</sequence>
<gene>
    <name evidence="13" type="ORF">C7S18_15150</name>
</gene>